<dbReference type="InterPro" id="IPR001433">
    <property type="entry name" value="OxRdtase_FAD/NAD-bd"/>
</dbReference>
<dbReference type="InterPro" id="IPR039261">
    <property type="entry name" value="FNR_nucleotide-bd"/>
</dbReference>
<evidence type="ECO:0000259" key="1">
    <source>
        <dbReference type="Pfam" id="PF00175"/>
    </source>
</evidence>
<organism evidence="2 3">
    <name type="scientific">Sorangium cellulosum (strain So ce56)</name>
    <name type="common">Polyangium cellulosum (strain So ce56)</name>
    <dbReference type="NCBI Taxonomy" id="448385"/>
    <lineage>
        <taxon>Bacteria</taxon>
        <taxon>Pseudomonadati</taxon>
        <taxon>Myxococcota</taxon>
        <taxon>Polyangia</taxon>
        <taxon>Polyangiales</taxon>
        <taxon>Polyangiaceae</taxon>
        <taxon>Sorangium</taxon>
    </lineage>
</organism>
<feature type="domain" description="Oxidoreductase FAD/NAD(P)-binding" evidence="1">
    <location>
        <begin position="12"/>
        <end position="70"/>
    </location>
</feature>
<dbReference type="SUPFAM" id="SSF52343">
    <property type="entry name" value="Ferredoxin reductase-like, C-terminal NADP-linked domain"/>
    <property type="match status" value="1"/>
</dbReference>
<dbReference type="EMBL" id="AM746676">
    <property type="protein sequence ID" value="CAN92528.1"/>
    <property type="molecule type" value="Genomic_DNA"/>
</dbReference>
<evidence type="ECO:0000313" key="2">
    <source>
        <dbReference type="EMBL" id="CAN92528.1"/>
    </source>
</evidence>
<dbReference type="eggNOG" id="COG0543">
    <property type="taxonomic scope" value="Bacteria"/>
</dbReference>
<gene>
    <name evidence="2" type="ordered locus">sce2369</name>
</gene>
<evidence type="ECO:0000313" key="3">
    <source>
        <dbReference type="Proteomes" id="UP000002139"/>
    </source>
</evidence>
<name>A9G1N1_SORC5</name>
<dbReference type="AlphaFoldDB" id="A9G1N1"/>
<dbReference type="Proteomes" id="UP000002139">
    <property type="component" value="Chromosome"/>
</dbReference>
<dbReference type="Gene3D" id="3.40.50.80">
    <property type="entry name" value="Nucleotide-binding domain of ferredoxin-NADP reductase (FNR) module"/>
    <property type="match status" value="1"/>
</dbReference>
<sequence>MCNVGEYGTCKIEERWRGRFAFVPVLSQEPEGSSWTGRKGHVTDYVREVAVAHADRAAYLCGPPGMIDAALEVLRGTIPPDHLHCDKFLDRGSIALATSAGARARTRRAEGESSCSGML</sequence>
<dbReference type="Pfam" id="PF00175">
    <property type="entry name" value="NAD_binding_1"/>
    <property type="match status" value="1"/>
</dbReference>
<dbReference type="KEGG" id="scl:sce2369"/>
<keyword evidence="3" id="KW-1185">Reference proteome</keyword>
<dbReference type="HOGENOM" id="CLU_2059884_0_0_7"/>
<dbReference type="GO" id="GO:0016491">
    <property type="term" value="F:oxidoreductase activity"/>
    <property type="evidence" value="ECO:0007669"/>
    <property type="project" value="InterPro"/>
</dbReference>
<accession>A9G1N1</accession>
<dbReference type="STRING" id="448385.sce2369"/>
<protein>
    <submittedName>
        <fullName evidence="2">Oxidoreductase</fullName>
    </submittedName>
</protein>
<reference evidence="2 3" key="1">
    <citation type="journal article" date="2007" name="Nat. Biotechnol.">
        <title>Complete genome sequence of the myxobacterium Sorangium cellulosum.</title>
        <authorList>
            <person name="Schneiker S."/>
            <person name="Perlova O."/>
            <person name="Kaiser O."/>
            <person name="Gerth K."/>
            <person name="Alici A."/>
            <person name="Altmeyer M.O."/>
            <person name="Bartels D."/>
            <person name="Bekel T."/>
            <person name="Beyer S."/>
            <person name="Bode E."/>
            <person name="Bode H.B."/>
            <person name="Bolten C.J."/>
            <person name="Choudhuri J.V."/>
            <person name="Doss S."/>
            <person name="Elnakady Y.A."/>
            <person name="Frank B."/>
            <person name="Gaigalat L."/>
            <person name="Goesmann A."/>
            <person name="Groeger C."/>
            <person name="Gross F."/>
            <person name="Jelsbak L."/>
            <person name="Jelsbak L."/>
            <person name="Kalinowski J."/>
            <person name="Kegler C."/>
            <person name="Knauber T."/>
            <person name="Konietzny S."/>
            <person name="Kopp M."/>
            <person name="Krause L."/>
            <person name="Krug D."/>
            <person name="Linke B."/>
            <person name="Mahmud T."/>
            <person name="Martinez-Arias R."/>
            <person name="McHardy A.C."/>
            <person name="Merai M."/>
            <person name="Meyer F."/>
            <person name="Mormann S."/>
            <person name="Munoz-Dorado J."/>
            <person name="Perez J."/>
            <person name="Pradella S."/>
            <person name="Rachid S."/>
            <person name="Raddatz G."/>
            <person name="Rosenau F."/>
            <person name="Rueckert C."/>
            <person name="Sasse F."/>
            <person name="Scharfe M."/>
            <person name="Schuster S.C."/>
            <person name="Suen G."/>
            <person name="Treuner-Lange A."/>
            <person name="Velicer G.J."/>
            <person name="Vorholter F.-J."/>
            <person name="Weissman K.J."/>
            <person name="Welch R.D."/>
            <person name="Wenzel S.C."/>
            <person name="Whitworth D.E."/>
            <person name="Wilhelm S."/>
            <person name="Wittmann C."/>
            <person name="Bloecker H."/>
            <person name="Puehler A."/>
            <person name="Mueller R."/>
        </authorList>
    </citation>
    <scope>NUCLEOTIDE SEQUENCE [LARGE SCALE GENOMIC DNA]</scope>
    <source>
        <strain evidence="3">So ce56</strain>
    </source>
</reference>
<proteinExistence type="predicted"/>